<evidence type="ECO:0000313" key="9">
    <source>
        <dbReference type="Proteomes" id="UP000198850"/>
    </source>
</evidence>
<feature type="transmembrane region" description="Helical" evidence="7">
    <location>
        <begin position="89"/>
        <end position="107"/>
    </location>
</feature>
<keyword evidence="3" id="KW-1003">Cell membrane</keyword>
<feature type="transmembrane region" description="Helical" evidence="7">
    <location>
        <begin position="21"/>
        <end position="41"/>
    </location>
</feature>
<feature type="transmembrane region" description="Helical" evidence="7">
    <location>
        <begin position="119"/>
        <end position="141"/>
    </location>
</feature>
<keyword evidence="5 7" id="KW-1133">Transmembrane helix</keyword>
<keyword evidence="9" id="KW-1185">Reference proteome</keyword>
<dbReference type="InterPro" id="IPR051907">
    <property type="entry name" value="DoxX-like_oxidoreductase"/>
</dbReference>
<dbReference type="PANTHER" id="PTHR33452:SF1">
    <property type="entry name" value="INNER MEMBRANE PROTEIN YPHA-RELATED"/>
    <property type="match status" value="1"/>
</dbReference>
<reference evidence="8 9" key="1">
    <citation type="submission" date="2016-10" db="EMBL/GenBank/DDBJ databases">
        <authorList>
            <person name="de Groot N.N."/>
        </authorList>
    </citation>
    <scope>NUCLEOTIDE SEQUENCE [LARGE SCALE GENOMIC DNA]</scope>
    <source>
        <strain evidence="8 9">DSM 19033</strain>
    </source>
</reference>
<comment type="similarity">
    <text evidence="2">Belongs to the DoxX family.</text>
</comment>
<gene>
    <name evidence="8" type="ORF">SAMN05443550_101531</name>
</gene>
<proteinExistence type="inferred from homology"/>
<sequence length="152" mass="16464">MHECYPIMNRIFNTNFNHRGLDIALLILRFGIAALMLTHGLPKLNTLLEGGDIQFADPIGIGAKASLALAVFAEVCCSFLLILGLATRLAVLPLMVTMLVALLAVHADDPIGKQEPALHYLLVYLVLLITGAGAISLDKIISRKGTRSRRGY</sequence>
<organism evidence="8 9">
    <name type="scientific">Pedobacter hartonius</name>
    <dbReference type="NCBI Taxonomy" id="425514"/>
    <lineage>
        <taxon>Bacteria</taxon>
        <taxon>Pseudomonadati</taxon>
        <taxon>Bacteroidota</taxon>
        <taxon>Sphingobacteriia</taxon>
        <taxon>Sphingobacteriales</taxon>
        <taxon>Sphingobacteriaceae</taxon>
        <taxon>Pedobacter</taxon>
    </lineage>
</organism>
<dbReference type="GO" id="GO:0005886">
    <property type="term" value="C:plasma membrane"/>
    <property type="evidence" value="ECO:0007669"/>
    <property type="project" value="UniProtKB-SubCell"/>
</dbReference>
<keyword evidence="6 7" id="KW-0472">Membrane</keyword>
<dbReference type="EMBL" id="FNRA01000001">
    <property type="protein sequence ID" value="SDZ95403.1"/>
    <property type="molecule type" value="Genomic_DNA"/>
</dbReference>
<evidence type="ECO:0000256" key="4">
    <source>
        <dbReference type="ARBA" id="ARBA00022692"/>
    </source>
</evidence>
<dbReference type="STRING" id="425514.SAMN05443550_101531"/>
<evidence type="ECO:0000256" key="3">
    <source>
        <dbReference type="ARBA" id="ARBA00022475"/>
    </source>
</evidence>
<name>A0A1H3X824_9SPHI</name>
<comment type="subcellular location">
    <subcellularLocation>
        <location evidence="1">Cell membrane</location>
        <topology evidence="1">Multi-pass membrane protein</topology>
    </subcellularLocation>
</comment>
<evidence type="ECO:0000256" key="1">
    <source>
        <dbReference type="ARBA" id="ARBA00004651"/>
    </source>
</evidence>
<dbReference type="Pfam" id="PF07681">
    <property type="entry name" value="DoxX"/>
    <property type="match status" value="1"/>
</dbReference>
<evidence type="ECO:0000256" key="2">
    <source>
        <dbReference type="ARBA" id="ARBA00006679"/>
    </source>
</evidence>
<dbReference type="Proteomes" id="UP000198850">
    <property type="component" value="Unassembled WGS sequence"/>
</dbReference>
<dbReference type="PANTHER" id="PTHR33452">
    <property type="entry name" value="OXIDOREDUCTASE CATD-RELATED"/>
    <property type="match status" value="1"/>
</dbReference>
<accession>A0A1H3X824</accession>
<dbReference type="InterPro" id="IPR032808">
    <property type="entry name" value="DoxX"/>
</dbReference>
<feature type="transmembrane region" description="Helical" evidence="7">
    <location>
        <begin position="61"/>
        <end position="82"/>
    </location>
</feature>
<protein>
    <submittedName>
        <fullName evidence="8">Putative oxidoreductase</fullName>
    </submittedName>
</protein>
<evidence type="ECO:0000256" key="6">
    <source>
        <dbReference type="ARBA" id="ARBA00023136"/>
    </source>
</evidence>
<evidence type="ECO:0000256" key="5">
    <source>
        <dbReference type="ARBA" id="ARBA00022989"/>
    </source>
</evidence>
<evidence type="ECO:0000256" key="7">
    <source>
        <dbReference type="SAM" id="Phobius"/>
    </source>
</evidence>
<keyword evidence="4 7" id="KW-0812">Transmembrane</keyword>
<evidence type="ECO:0000313" key="8">
    <source>
        <dbReference type="EMBL" id="SDZ95403.1"/>
    </source>
</evidence>
<dbReference type="AlphaFoldDB" id="A0A1H3X824"/>